<evidence type="ECO:0000259" key="18">
    <source>
        <dbReference type="PROSITE" id="PS50125"/>
    </source>
</evidence>
<dbReference type="GO" id="GO:0006171">
    <property type="term" value="P:cAMP biosynthetic process"/>
    <property type="evidence" value="ECO:0007669"/>
    <property type="project" value="UniProtKB-KW"/>
</dbReference>
<comment type="catalytic activity">
    <reaction evidence="1">
        <text>ATP = 3',5'-cyclic AMP + diphosphate</text>
        <dbReference type="Rhea" id="RHEA:15389"/>
        <dbReference type="ChEBI" id="CHEBI:30616"/>
        <dbReference type="ChEBI" id="CHEBI:33019"/>
        <dbReference type="ChEBI" id="CHEBI:58165"/>
        <dbReference type="EC" id="4.6.1.1"/>
    </reaction>
</comment>
<dbReference type="FunFam" id="3.30.70.1230:FF:000053">
    <property type="entry name" value="Guanylate cyclase, putative"/>
    <property type="match status" value="1"/>
</dbReference>
<evidence type="ECO:0000256" key="5">
    <source>
        <dbReference type="ARBA" id="ARBA00022723"/>
    </source>
</evidence>
<proteinExistence type="inferred from homology"/>
<dbReference type="STRING" id="65357.A0A024FVM5"/>
<evidence type="ECO:0000313" key="20">
    <source>
        <dbReference type="Proteomes" id="UP000053237"/>
    </source>
</evidence>
<dbReference type="Pfam" id="PF00211">
    <property type="entry name" value="Guanylate_cyc"/>
    <property type="match status" value="2"/>
</dbReference>
<feature type="compositionally biased region" description="Polar residues" evidence="16">
    <location>
        <begin position="1"/>
        <end position="11"/>
    </location>
</feature>
<dbReference type="GO" id="GO:0005524">
    <property type="term" value="F:ATP binding"/>
    <property type="evidence" value="ECO:0007669"/>
    <property type="project" value="UniProtKB-KW"/>
</dbReference>
<evidence type="ECO:0000256" key="14">
    <source>
        <dbReference type="ARBA" id="ARBA00032637"/>
    </source>
</evidence>
<evidence type="ECO:0000256" key="10">
    <source>
        <dbReference type="ARBA" id="ARBA00022998"/>
    </source>
</evidence>
<dbReference type="CDD" id="cd07302">
    <property type="entry name" value="CHD"/>
    <property type="match status" value="2"/>
</dbReference>
<keyword evidence="6" id="KW-0547">Nucleotide-binding</keyword>
<feature type="domain" description="Guanylate cyclase" evidence="18">
    <location>
        <begin position="1082"/>
        <end position="1210"/>
    </location>
</feature>
<comment type="similarity">
    <text evidence="15">Belongs to the adenylyl cyclase class-4/guanylyl cyclase family.</text>
</comment>
<dbReference type="GO" id="GO:0035556">
    <property type="term" value="P:intracellular signal transduction"/>
    <property type="evidence" value="ECO:0007669"/>
    <property type="project" value="InterPro"/>
</dbReference>
<dbReference type="GO" id="GO:0007168">
    <property type="term" value="P:receptor guanylyl cyclase signaling pathway"/>
    <property type="evidence" value="ECO:0007669"/>
    <property type="project" value="TreeGrafter"/>
</dbReference>
<feature type="domain" description="Guanylate cyclase" evidence="18">
    <location>
        <begin position="355"/>
        <end position="490"/>
    </location>
</feature>
<evidence type="ECO:0000256" key="16">
    <source>
        <dbReference type="SAM" id="MobiDB-lite"/>
    </source>
</evidence>
<protein>
    <recommendedName>
        <fullName evidence="3">adenylate cyclase</fullName>
        <ecNumber evidence="3">4.6.1.1</ecNumber>
    </recommendedName>
    <alternativeName>
        <fullName evidence="13">ATP pyrophosphate-lyase</fullName>
    </alternativeName>
    <alternativeName>
        <fullName evidence="14">Adenylyl cyclase</fullName>
    </alternativeName>
</protein>
<evidence type="ECO:0000256" key="7">
    <source>
        <dbReference type="ARBA" id="ARBA00022840"/>
    </source>
</evidence>
<feature type="transmembrane region" description="Helical" evidence="17">
    <location>
        <begin position="110"/>
        <end position="131"/>
    </location>
</feature>
<dbReference type="AlphaFoldDB" id="A0A024FVM5"/>
<keyword evidence="20" id="KW-1185">Reference proteome</keyword>
<evidence type="ECO:0000256" key="11">
    <source>
        <dbReference type="ARBA" id="ARBA00023136"/>
    </source>
</evidence>
<dbReference type="PROSITE" id="PS50125">
    <property type="entry name" value="GUANYLATE_CYCLASE_2"/>
    <property type="match status" value="2"/>
</dbReference>
<dbReference type="OrthoDB" id="6127067at2759"/>
<accession>A0A024FVM5</accession>
<feature type="transmembrane region" description="Helical" evidence="17">
    <location>
        <begin position="1005"/>
        <end position="1024"/>
    </location>
</feature>
<keyword evidence="7" id="KW-0067">ATP-binding</keyword>
<dbReference type="InterPro" id="IPR018297">
    <property type="entry name" value="A/G_cyclase_CS"/>
</dbReference>
<evidence type="ECO:0000256" key="17">
    <source>
        <dbReference type="SAM" id="Phobius"/>
    </source>
</evidence>
<dbReference type="EMBL" id="CAIX01000867">
    <property type="protein sequence ID" value="CCI11218.1"/>
    <property type="molecule type" value="Genomic_DNA"/>
</dbReference>
<feature type="transmembrane region" description="Helical" evidence="17">
    <location>
        <begin position="238"/>
        <end position="257"/>
    </location>
</feature>
<dbReference type="Gene3D" id="3.30.70.1230">
    <property type="entry name" value="Nucleotide cyclase"/>
    <property type="match status" value="2"/>
</dbReference>
<keyword evidence="8" id="KW-0460">Magnesium</keyword>
<feature type="transmembrane region" description="Helical" evidence="17">
    <location>
        <begin position="883"/>
        <end position="906"/>
    </location>
</feature>
<keyword evidence="10" id="KW-0115">cAMP biosynthesis</keyword>
<sequence length="1260" mass="142428">MAFESAQQNARSPHIGGREQEIERGKHTAKVAPMGPGPSLLATESFRVKNPNVSLHRVSSASDFTVFFQSMENVAIHYITLYFIDMRTSRVITTMEKRFQKHFEMKQNVAYLRGLTAVLAFIIVTIAYDYVVLWQDLLPNGSITAQKMSLLSEKSRLFNFVCVLLIKGVVVLPVLTCTYVRVSRYPNRQDRWLTWLCATVVASYPLLYNKLTGDYGVSWVCMVVMYLYFCAPIRFFPCSVFCSSYLALYAIVMLAHVPQNTSTNADQITANWVKVSNDTMYAALFFFIIILPSQQREFAIRVSYMSELMVLLQQEQLRVEETRSKSLLNSMLPESIVAQLQFGRELIADAYLKTSVLFCEVCEFDYISSKLKPQHVVELLNIVFSKFDSLVDVHQVHKVETIGSVYMVVGGCPDPDPDHAHKIADLAIHMLRCLPELRSQLVKNSWGNLVEDLQIRIGINSGALMAGVVGIRNPRFKLFGDTVNVASRMETTNLPGQIQISEATHRLLSTEYKVLLRGKVSIKGRGEMSTFFLIGKATEMIPNAITESSIASGLPIALPHPVITKETRSSRSRRKSLVDPLHATLRESKEEFVSKDSELSLPTSTLIESARQKLQDSNERVLFRRTEQMAMRKKILSNSTFRKVQDIVALGGSHGSTSEVISSTQAAVARQAASLMEVVASTIAATPFEENREAEALIRTNSTRSLTTPTPVVRRLSRGSEEALNTPITNVEPVVERRGTVKRFKDATSVAPQPENTNVDLNTLMKADIFNLVQDTQSYLIGEEKGNALSISSEIMRLPKGLTRREVFFRIHSSSAHRVPAVKSKKRQKELTQEAFEFEESYHFENRARWLRFLRISILIFILCKPLITFSQVLRLYKNRLFIHAQLVSAINLCVLYPFCVAFLLFTFSTSFREWEQLSIMILLFVVVVMMNGESVLTHSHGYAYLSIIALYQCYFANLSFLLRVCTGCFTVVLYLFTLLVMVPNDHFFNSVSAPSSPYGVGRNALYIFIFFAAQAWAVFNSEFKQRINYYREMTLNAQKQKLIEEKARTKKLLSNLLPETIVEKLKEDPEATIADFFDQTTVLFTDMVNFTAYSSKVTAMELVQFLNDMYTRFDTIAEKENLYKVEIIGDAYFVVGGCPVVSTNNALAVVTAATDMFATLPILRRNCGNPDLDIRIGIHSGPVLAGVVGIKDPRYHLFGETVSIAHQLESSGMPGRIHISESTWAQMNKETPWHGYKVEYHTLFSMPGYTKKVRTYFVL</sequence>
<feature type="transmembrane region" description="Helical" evidence="17">
    <location>
        <begin position="853"/>
        <end position="877"/>
    </location>
</feature>
<keyword evidence="9 17" id="KW-1133">Transmembrane helix</keyword>
<evidence type="ECO:0000313" key="19">
    <source>
        <dbReference type="EMBL" id="CCI11218.1"/>
    </source>
</evidence>
<evidence type="ECO:0000256" key="4">
    <source>
        <dbReference type="ARBA" id="ARBA00022692"/>
    </source>
</evidence>
<evidence type="ECO:0000256" key="13">
    <source>
        <dbReference type="ARBA" id="ARBA00032597"/>
    </source>
</evidence>
<dbReference type="PANTHER" id="PTHR11920">
    <property type="entry name" value="GUANYLYL CYCLASE"/>
    <property type="match status" value="1"/>
</dbReference>
<dbReference type="GO" id="GO:0004383">
    <property type="term" value="F:guanylate cyclase activity"/>
    <property type="evidence" value="ECO:0007669"/>
    <property type="project" value="TreeGrafter"/>
</dbReference>
<evidence type="ECO:0000256" key="15">
    <source>
        <dbReference type="RuleBase" id="RU000405"/>
    </source>
</evidence>
<keyword evidence="11 17" id="KW-0472">Membrane</keyword>
<dbReference type="GO" id="GO:0046872">
    <property type="term" value="F:metal ion binding"/>
    <property type="evidence" value="ECO:0007669"/>
    <property type="project" value="UniProtKB-KW"/>
</dbReference>
<feature type="region of interest" description="Disordered" evidence="16">
    <location>
        <begin position="1"/>
        <end position="22"/>
    </location>
</feature>
<feature type="transmembrane region" description="Helical" evidence="17">
    <location>
        <begin position="192"/>
        <end position="209"/>
    </location>
</feature>
<dbReference type="InterPro" id="IPR029787">
    <property type="entry name" value="Nucleotide_cyclase"/>
</dbReference>
<feature type="transmembrane region" description="Helical" evidence="17">
    <location>
        <begin position="157"/>
        <end position="180"/>
    </location>
</feature>
<evidence type="ECO:0000256" key="9">
    <source>
        <dbReference type="ARBA" id="ARBA00022989"/>
    </source>
</evidence>
<dbReference type="InParanoid" id="A0A024FVM5"/>
<keyword evidence="4 17" id="KW-0812">Transmembrane</keyword>
<comment type="subcellular location">
    <subcellularLocation>
        <location evidence="2">Membrane</location>
    </subcellularLocation>
</comment>
<comment type="caution">
    <text evidence="19">The sequence shown here is derived from an EMBL/GenBank/DDBJ whole genome shotgun (WGS) entry which is preliminary data.</text>
</comment>
<keyword evidence="5" id="KW-0479">Metal-binding</keyword>
<feature type="transmembrane region" description="Helical" evidence="17">
    <location>
        <begin position="968"/>
        <end position="985"/>
    </location>
</feature>
<reference evidence="19 20" key="1">
    <citation type="submission" date="2012-05" db="EMBL/GenBank/DDBJ databases">
        <title>Recombination and specialization in a pathogen metapopulation.</title>
        <authorList>
            <person name="Gardiner A."/>
            <person name="Kemen E."/>
            <person name="Schultz-Larsen T."/>
            <person name="MacLean D."/>
            <person name="Van Oosterhout C."/>
            <person name="Jones J.D.G."/>
        </authorList>
    </citation>
    <scope>NUCLEOTIDE SEQUENCE [LARGE SCALE GENOMIC DNA]</scope>
    <source>
        <strain evidence="19 20">Ac Nc2</strain>
    </source>
</reference>
<organism evidence="19 20">
    <name type="scientific">Albugo candida</name>
    <dbReference type="NCBI Taxonomy" id="65357"/>
    <lineage>
        <taxon>Eukaryota</taxon>
        <taxon>Sar</taxon>
        <taxon>Stramenopiles</taxon>
        <taxon>Oomycota</taxon>
        <taxon>Peronosporomycetes</taxon>
        <taxon>Albuginales</taxon>
        <taxon>Albuginaceae</taxon>
        <taxon>Albugo</taxon>
    </lineage>
</organism>
<dbReference type="GO" id="GO:0004016">
    <property type="term" value="F:adenylate cyclase activity"/>
    <property type="evidence" value="ECO:0007669"/>
    <property type="project" value="UniProtKB-EC"/>
</dbReference>
<name>A0A024FVM5_9STRA</name>
<dbReference type="EC" id="4.6.1.1" evidence="3"/>
<dbReference type="FunFam" id="3.30.70.1230:FF:000033">
    <property type="entry name" value="Adenylate cyclase"/>
    <property type="match status" value="1"/>
</dbReference>
<dbReference type="GO" id="GO:0005886">
    <property type="term" value="C:plasma membrane"/>
    <property type="evidence" value="ECO:0007669"/>
    <property type="project" value="TreeGrafter"/>
</dbReference>
<gene>
    <name evidence="19" type="ORF">BN9_125680</name>
</gene>
<dbReference type="InterPro" id="IPR050401">
    <property type="entry name" value="Cyclic_nucleotide_synthase"/>
</dbReference>
<dbReference type="PANTHER" id="PTHR11920:SF335">
    <property type="entry name" value="GUANYLATE CYCLASE"/>
    <property type="match status" value="1"/>
</dbReference>
<dbReference type="PROSITE" id="PS00452">
    <property type="entry name" value="GUANYLATE_CYCLASE_1"/>
    <property type="match status" value="1"/>
</dbReference>
<evidence type="ECO:0000256" key="12">
    <source>
        <dbReference type="ARBA" id="ARBA00023239"/>
    </source>
</evidence>
<feature type="transmembrane region" description="Helical" evidence="17">
    <location>
        <begin position="918"/>
        <end position="937"/>
    </location>
</feature>
<dbReference type="SMART" id="SM00044">
    <property type="entry name" value="CYCc"/>
    <property type="match status" value="2"/>
</dbReference>
<evidence type="ECO:0000256" key="2">
    <source>
        <dbReference type="ARBA" id="ARBA00004370"/>
    </source>
</evidence>
<feature type="transmembrane region" description="Helical" evidence="17">
    <location>
        <begin position="269"/>
        <end position="291"/>
    </location>
</feature>
<evidence type="ECO:0000256" key="8">
    <source>
        <dbReference type="ARBA" id="ARBA00022842"/>
    </source>
</evidence>
<dbReference type="SUPFAM" id="SSF55073">
    <property type="entry name" value="Nucleotide cyclase"/>
    <property type="match status" value="2"/>
</dbReference>
<evidence type="ECO:0000256" key="3">
    <source>
        <dbReference type="ARBA" id="ARBA00012201"/>
    </source>
</evidence>
<evidence type="ECO:0000256" key="1">
    <source>
        <dbReference type="ARBA" id="ARBA00001593"/>
    </source>
</evidence>
<evidence type="ECO:0000256" key="6">
    <source>
        <dbReference type="ARBA" id="ARBA00022741"/>
    </source>
</evidence>
<dbReference type="Proteomes" id="UP000053237">
    <property type="component" value="Unassembled WGS sequence"/>
</dbReference>
<keyword evidence="12 15" id="KW-0456">Lyase</keyword>
<dbReference type="InterPro" id="IPR001054">
    <property type="entry name" value="A/G_cyclase"/>
</dbReference>
<dbReference type="GO" id="GO:0001653">
    <property type="term" value="F:peptide receptor activity"/>
    <property type="evidence" value="ECO:0007669"/>
    <property type="project" value="TreeGrafter"/>
</dbReference>